<name>A0A5Q4Z3V4_9BURK</name>
<evidence type="ECO:0000313" key="1">
    <source>
        <dbReference type="EMBL" id="VVD34566.1"/>
    </source>
</evidence>
<keyword evidence="2" id="KW-1185">Reference proteome</keyword>
<sequence length="140" mass="15722">MKWDEFMECEFYSVSVEPVAGERNVLIRILDHEKTRWLLTASGVKYFSLDEMMLQNVIESIRVYDSSAAGAQAVELKEKILSLLQGRSPRAGDNSSLCEVVERLVGEIQDSLRVLLEIRPIYGGSVLLIAKNVDLQCESA</sequence>
<proteinExistence type="predicted"/>
<protein>
    <submittedName>
        <fullName evidence="1">Uncharacterized protein</fullName>
    </submittedName>
</protein>
<organism evidence="1 2">
    <name type="scientific">Paraburkholderia dioscoreae</name>
    <dbReference type="NCBI Taxonomy" id="2604047"/>
    <lineage>
        <taxon>Bacteria</taxon>
        <taxon>Pseudomonadati</taxon>
        <taxon>Pseudomonadota</taxon>
        <taxon>Betaproteobacteria</taxon>
        <taxon>Burkholderiales</taxon>
        <taxon>Burkholderiaceae</taxon>
        <taxon>Paraburkholderia</taxon>
    </lineage>
</organism>
<dbReference type="RefSeq" id="WP_007178543.1">
    <property type="nucleotide sequence ID" value="NZ_LR699554.1"/>
</dbReference>
<dbReference type="EMBL" id="LR699554">
    <property type="protein sequence ID" value="VVD34566.1"/>
    <property type="molecule type" value="Genomic_DNA"/>
</dbReference>
<evidence type="ECO:0000313" key="2">
    <source>
        <dbReference type="Proteomes" id="UP000325811"/>
    </source>
</evidence>
<reference evidence="1 2" key="1">
    <citation type="submission" date="2019-08" db="EMBL/GenBank/DDBJ databases">
        <authorList>
            <person name="Herpell B J."/>
        </authorList>
    </citation>
    <scope>NUCLEOTIDE SEQUENCE [LARGE SCALE GENOMIC DNA]</scope>
    <source>
        <strain evidence="2">Msb3</strain>
    </source>
</reference>
<accession>A0A5Q4Z3V4</accession>
<dbReference type="AlphaFoldDB" id="A0A5Q4Z3V4"/>
<gene>
    <name evidence="1" type="ORF">PDMSB3_3282</name>
</gene>
<dbReference type="KEGG" id="pdio:PDMSB3_3282.1"/>
<dbReference type="Proteomes" id="UP000325811">
    <property type="component" value="Chromosome II"/>
</dbReference>